<dbReference type="AlphaFoldDB" id="X1IY89"/>
<sequence length="265" mass="29069">QGITTEMLGLDGMGYAPLSKKNLEMMLLYWSGVNGYPKLDYNWSSVAEYLQQFRHKTSGNVAYLIPNSCLRAETVGWEDRPATEKEIRAMQDMIRQGMTEGAVGLSTGLSYPPGIWASTEELVELCKTVAECGGVYVTHVRYDLGDGAFDPFREAVAIGARSGCPVHFSHYCTNLATRGQAARLLQLVDEARASGVDLTFDAYPYEAGSSTLHIAVSMWAHNGGPYELLKRLKNKDDRAKMRGQSTKIVGSVEGIVISAVKTEKN</sequence>
<dbReference type="SUPFAM" id="SSF51556">
    <property type="entry name" value="Metallo-dependent hydrolases"/>
    <property type="match status" value="1"/>
</dbReference>
<dbReference type="Gene3D" id="3.20.20.140">
    <property type="entry name" value="Metal-dependent hydrolases"/>
    <property type="match status" value="1"/>
</dbReference>
<feature type="non-terminal residue" evidence="1">
    <location>
        <position position="1"/>
    </location>
</feature>
<evidence type="ECO:0008006" key="2">
    <source>
        <dbReference type="Google" id="ProtNLM"/>
    </source>
</evidence>
<organism evidence="1">
    <name type="scientific">marine sediment metagenome</name>
    <dbReference type="NCBI Taxonomy" id="412755"/>
    <lineage>
        <taxon>unclassified sequences</taxon>
        <taxon>metagenomes</taxon>
        <taxon>ecological metagenomes</taxon>
    </lineage>
</organism>
<dbReference type="InterPro" id="IPR032466">
    <property type="entry name" value="Metal_Hydrolase"/>
</dbReference>
<dbReference type="EMBL" id="BARU01030074">
    <property type="protein sequence ID" value="GAH74225.1"/>
    <property type="molecule type" value="Genomic_DNA"/>
</dbReference>
<gene>
    <name evidence="1" type="ORF">S03H2_47775</name>
</gene>
<reference evidence="1" key="1">
    <citation type="journal article" date="2014" name="Front. Microbiol.">
        <title>High frequency of phylogenetically diverse reductive dehalogenase-homologous genes in deep subseafloor sedimentary metagenomes.</title>
        <authorList>
            <person name="Kawai M."/>
            <person name="Futagami T."/>
            <person name="Toyoda A."/>
            <person name="Takaki Y."/>
            <person name="Nishi S."/>
            <person name="Hori S."/>
            <person name="Arai W."/>
            <person name="Tsubouchi T."/>
            <person name="Morono Y."/>
            <person name="Uchiyama I."/>
            <person name="Ito T."/>
            <person name="Fujiyama A."/>
            <person name="Inagaki F."/>
            <person name="Takami H."/>
        </authorList>
    </citation>
    <scope>NUCLEOTIDE SEQUENCE</scope>
    <source>
        <strain evidence="1">Expedition CK06-06</strain>
    </source>
</reference>
<proteinExistence type="predicted"/>
<feature type="non-terminal residue" evidence="1">
    <location>
        <position position="265"/>
    </location>
</feature>
<accession>X1IY89</accession>
<evidence type="ECO:0000313" key="1">
    <source>
        <dbReference type="EMBL" id="GAH74225.1"/>
    </source>
</evidence>
<comment type="caution">
    <text evidence="1">The sequence shown here is derived from an EMBL/GenBank/DDBJ whole genome shotgun (WGS) entry which is preliminary data.</text>
</comment>
<protein>
    <recommendedName>
        <fullName evidence="2">Amidohydrolase 3 domain-containing protein</fullName>
    </recommendedName>
</protein>
<name>X1IY89_9ZZZZ</name>